<dbReference type="CDD" id="cd00130">
    <property type="entry name" value="PAS"/>
    <property type="match status" value="1"/>
</dbReference>
<dbReference type="Gene3D" id="3.30.450.20">
    <property type="entry name" value="PAS domain"/>
    <property type="match status" value="1"/>
</dbReference>
<evidence type="ECO:0000256" key="6">
    <source>
        <dbReference type="SAM" id="Coils"/>
    </source>
</evidence>
<dbReference type="SMART" id="SM00387">
    <property type="entry name" value="HATPase_c"/>
    <property type="match status" value="1"/>
</dbReference>
<evidence type="ECO:0000256" key="2">
    <source>
        <dbReference type="ARBA" id="ARBA00012438"/>
    </source>
</evidence>
<dbReference type="AlphaFoldDB" id="A0A0L8VDH1"/>
<dbReference type="PRINTS" id="PR00344">
    <property type="entry name" value="BCTRLSENSOR"/>
</dbReference>
<dbReference type="PROSITE" id="PS50112">
    <property type="entry name" value="PAS"/>
    <property type="match status" value="1"/>
</dbReference>
<dbReference type="PROSITE" id="PS50109">
    <property type="entry name" value="HIS_KIN"/>
    <property type="match status" value="1"/>
</dbReference>
<dbReference type="PANTHER" id="PTHR43047">
    <property type="entry name" value="TWO-COMPONENT HISTIDINE PROTEIN KINASE"/>
    <property type="match status" value="1"/>
</dbReference>
<protein>
    <recommendedName>
        <fullName evidence="2">histidine kinase</fullName>
        <ecNumber evidence="2">2.7.13.3</ecNumber>
    </recommendedName>
</protein>
<feature type="coiled-coil region" evidence="6">
    <location>
        <begin position="187"/>
        <end position="214"/>
    </location>
</feature>
<keyword evidence="7" id="KW-0812">Transmembrane</keyword>
<evidence type="ECO:0000313" key="11">
    <source>
        <dbReference type="Proteomes" id="UP000036958"/>
    </source>
</evidence>
<evidence type="ECO:0000256" key="3">
    <source>
        <dbReference type="ARBA" id="ARBA00022553"/>
    </source>
</evidence>
<evidence type="ECO:0000259" key="9">
    <source>
        <dbReference type="PROSITE" id="PS50112"/>
    </source>
</evidence>
<reference evidence="11" key="1">
    <citation type="submission" date="2015-07" db="EMBL/GenBank/DDBJ databases">
        <title>Genome sequencing of Sunxiuqinia dokdonensis strain SK.</title>
        <authorList>
            <person name="Ahn S."/>
            <person name="Kim B.-C."/>
        </authorList>
    </citation>
    <scope>NUCLEOTIDE SEQUENCE [LARGE SCALE GENOMIC DNA]</scope>
    <source>
        <strain evidence="11">SK</strain>
    </source>
</reference>
<dbReference type="Gene3D" id="1.10.287.130">
    <property type="match status" value="1"/>
</dbReference>
<keyword evidence="7" id="KW-0472">Membrane</keyword>
<dbReference type="InterPro" id="IPR004358">
    <property type="entry name" value="Sig_transdc_His_kin-like_C"/>
</dbReference>
<dbReference type="SMART" id="SM00091">
    <property type="entry name" value="PAS"/>
    <property type="match status" value="1"/>
</dbReference>
<comment type="catalytic activity">
    <reaction evidence="1">
        <text>ATP + protein L-histidine = ADP + protein N-phospho-L-histidine.</text>
        <dbReference type="EC" id="2.7.13.3"/>
    </reaction>
</comment>
<dbReference type="InterPro" id="IPR000014">
    <property type="entry name" value="PAS"/>
</dbReference>
<dbReference type="Pfam" id="PF00512">
    <property type="entry name" value="HisKA"/>
    <property type="match status" value="1"/>
</dbReference>
<dbReference type="InterPro" id="IPR003661">
    <property type="entry name" value="HisK_dim/P_dom"/>
</dbReference>
<dbReference type="CDD" id="cd00082">
    <property type="entry name" value="HisKA"/>
    <property type="match status" value="1"/>
</dbReference>
<dbReference type="InterPro" id="IPR036890">
    <property type="entry name" value="HATPase_C_sf"/>
</dbReference>
<gene>
    <name evidence="10" type="ORF">NC99_06690</name>
</gene>
<dbReference type="InterPro" id="IPR036097">
    <property type="entry name" value="HisK_dim/P_sf"/>
</dbReference>
<name>A0A0L8VDH1_9BACT</name>
<dbReference type="InterPro" id="IPR005467">
    <property type="entry name" value="His_kinase_dom"/>
</dbReference>
<dbReference type="RefSeq" id="WP_053179711.1">
    <property type="nucleotide sequence ID" value="NZ_LGIA01000025.1"/>
</dbReference>
<proteinExistence type="predicted"/>
<keyword evidence="3" id="KW-0597">Phosphoprotein</keyword>
<feature type="transmembrane region" description="Helical" evidence="7">
    <location>
        <begin position="7"/>
        <end position="28"/>
    </location>
</feature>
<feature type="domain" description="Histidine kinase" evidence="8">
    <location>
        <begin position="214"/>
        <end position="434"/>
    </location>
</feature>
<dbReference type="InterPro" id="IPR035965">
    <property type="entry name" value="PAS-like_dom_sf"/>
</dbReference>
<dbReference type="Gene3D" id="3.30.565.10">
    <property type="entry name" value="Histidine kinase-like ATPase, C-terminal domain"/>
    <property type="match status" value="1"/>
</dbReference>
<feature type="transmembrane region" description="Helical" evidence="7">
    <location>
        <begin position="44"/>
        <end position="62"/>
    </location>
</feature>
<evidence type="ECO:0000259" key="8">
    <source>
        <dbReference type="PROSITE" id="PS50109"/>
    </source>
</evidence>
<keyword evidence="7" id="KW-1133">Transmembrane helix</keyword>
<evidence type="ECO:0000256" key="1">
    <source>
        <dbReference type="ARBA" id="ARBA00000085"/>
    </source>
</evidence>
<sequence>MHRVLLMIINVFAGFMLGSIILFLFLAFHDSFVVSDHFVLNENLVTTVAGGISGALIMLLLFRSYNQKQRLKDSEKKYQTLINLSRDGIYIENERGEILDCNTRGHEMFGYSKEEMLKLSIRDLVPAEFRDLLPEIIPDEMATGEAYVERENVKKDGTIFPTEINTQFVTLNGEKRLIAYVKDNTTQKAVEKALRESENSLRELNATKDKLLSIIAHDLKNQFNAILGYSEMIRDDAEHFDRQTLVEYAREVNSAAKNTFNLLESLLRWAMVQKKIASFEPAPLKLNELVALVFGTIRETGTIKGIRMENHVSGELFVYADHDMMRIVLRNLISNAIKFTPRDGQVEVFARSADEEQAVIIEIKDNGQGMTPKKMAGLFSFAETQTSLETEKEVGTGLGLVVCKDFIEKHRGKIWVESEAGNGSSFFIQLPGGPSGSDLQ</sequence>
<dbReference type="Proteomes" id="UP000036958">
    <property type="component" value="Unassembled WGS sequence"/>
</dbReference>
<evidence type="ECO:0000256" key="5">
    <source>
        <dbReference type="ARBA" id="ARBA00022777"/>
    </source>
</evidence>
<dbReference type="EMBL" id="LGIA01000025">
    <property type="protein sequence ID" value="KOH46530.1"/>
    <property type="molecule type" value="Genomic_DNA"/>
</dbReference>
<comment type="caution">
    <text evidence="10">The sequence shown here is derived from an EMBL/GenBank/DDBJ whole genome shotgun (WGS) entry which is preliminary data.</text>
</comment>
<dbReference type="SUPFAM" id="SSF55785">
    <property type="entry name" value="PYP-like sensor domain (PAS domain)"/>
    <property type="match status" value="1"/>
</dbReference>
<dbReference type="Pfam" id="PF13426">
    <property type="entry name" value="PAS_9"/>
    <property type="match status" value="1"/>
</dbReference>
<dbReference type="STRING" id="1409788.NC99_06690"/>
<keyword evidence="5 10" id="KW-0418">Kinase</keyword>
<keyword evidence="6" id="KW-0175">Coiled coil</keyword>
<accession>A0A0L8VDH1</accession>
<dbReference type="SUPFAM" id="SSF55874">
    <property type="entry name" value="ATPase domain of HSP90 chaperone/DNA topoisomerase II/histidine kinase"/>
    <property type="match status" value="1"/>
</dbReference>
<dbReference type="OrthoDB" id="9781208at2"/>
<keyword evidence="4 10" id="KW-0808">Transferase</keyword>
<dbReference type="GO" id="GO:0000155">
    <property type="term" value="F:phosphorelay sensor kinase activity"/>
    <property type="evidence" value="ECO:0007669"/>
    <property type="project" value="InterPro"/>
</dbReference>
<organism evidence="10 11">
    <name type="scientific">Sunxiuqinia dokdonensis</name>
    <dbReference type="NCBI Taxonomy" id="1409788"/>
    <lineage>
        <taxon>Bacteria</taxon>
        <taxon>Pseudomonadati</taxon>
        <taxon>Bacteroidota</taxon>
        <taxon>Bacteroidia</taxon>
        <taxon>Marinilabiliales</taxon>
        <taxon>Prolixibacteraceae</taxon>
        <taxon>Sunxiuqinia</taxon>
    </lineage>
</organism>
<dbReference type="SMART" id="SM00388">
    <property type="entry name" value="HisKA"/>
    <property type="match status" value="1"/>
</dbReference>
<dbReference type="NCBIfam" id="TIGR00229">
    <property type="entry name" value="sensory_box"/>
    <property type="match status" value="1"/>
</dbReference>
<dbReference type="EC" id="2.7.13.3" evidence="2"/>
<evidence type="ECO:0000256" key="4">
    <source>
        <dbReference type="ARBA" id="ARBA00022679"/>
    </source>
</evidence>
<dbReference type="InterPro" id="IPR003594">
    <property type="entry name" value="HATPase_dom"/>
</dbReference>
<dbReference type="Pfam" id="PF02518">
    <property type="entry name" value="HATPase_c"/>
    <property type="match status" value="1"/>
</dbReference>
<feature type="domain" description="PAS" evidence="9">
    <location>
        <begin position="74"/>
        <end position="144"/>
    </location>
</feature>
<dbReference type="SUPFAM" id="SSF47384">
    <property type="entry name" value="Homodimeric domain of signal transducing histidine kinase"/>
    <property type="match status" value="1"/>
</dbReference>
<dbReference type="FunFam" id="3.30.565.10:FF:000006">
    <property type="entry name" value="Sensor histidine kinase WalK"/>
    <property type="match status" value="1"/>
</dbReference>
<keyword evidence="11" id="KW-1185">Reference proteome</keyword>
<evidence type="ECO:0000313" key="10">
    <source>
        <dbReference type="EMBL" id="KOH46530.1"/>
    </source>
</evidence>
<evidence type="ECO:0000256" key="7">
    <source>
        <dbReference type="SAM" id="Phobius"/>
    </source>
</evidence>